<organism evidence="2">
    <name type="scientific">Anguilla anguilla</name>
    <name type="common">European freshwater eel</name>
    <name type="synonym">Muraena anguilla</name>
    <dbReference type="NCBI Taxonomy" id="7936"/>
    <lineage>
        <taxon>Eukaryota</taxon>
        <taxon>Metazoa</taxon>
        <taxon>Chordata</taxon>
        <taxon>Craniata</taxon>
        <taxon>Vertebrata</taxon>
        <taxon>Euteleostomi</taxon>
        <taxon>Actinopterygii</taxon>
        <taxon>Neopterygii</taxon>
        <taxon>Teleostei</taxon>
        <taxon>Anguilliformes</taxon>
        <taxon>Anguillidae</taxon>
        <taxon>Anguilla</taxon>
    </lineage>
</organism>
<reference evidence="2" key="2">
    <citation type="journal article" date="2015" name="Fish Shellfish Immunol.">
        <title>Early steps in the European eel (Anguilla anguilla)-Vibrio vulnificus interaction in the gills: Role of the RtxA13 toxin.</title>
        <authorList>
            <person name="Callol A."/>
            <person name="Pajuelo D."/>
            <person name="Ebbesson L."/>
            <person name="Teles M."/>
            <person name="MacKenzie S."/>
            <person name="Amaro C."/>
        </authorList>
    </citation>
    <scope>NUCLEOTIDE SEQUENCE</scope>
</reference>
<dbReference type="AlphaFoldDB" id="A0A0E9X4M3"/>
<keyword evidence="1" id="KW-1133">Transmembrane helix</keyword>
<name>A0A0E9X4M3_ANGAN</name>
<evidence type="ECO:0000256" key="1">
    <source>
        <dbReference type="SAM" id="Phobius"/>
    </source>
</evidence>
<protein>
    <submittedName>
        <fullName evidence="2">Uncharacterized protein</fullName>
    </submittedName>
</protein>
<reference evidence="2" key="1">
    <citation type="submission" date="2014-11" db="EMBL/GenBank/DDBJ databases">
        <authorList>
            <person name="Amaro Gonzalez C."/>
        </authorList>
    </citation>
    <scope>NUCLEOTIDE SEQUENCE</scope>
</reference>
<feature type="transmembrane region" description="Helical" evidence="1">
    <location>
        <begin position="52"/>
        <end position="73"/>
    </location>
</feature>
<feature type="transmembrane region" description="Helical" evidence="1">
    <location>
        <begin position="6"/>
        <end position="31"/>
    </location>
</feature>
<sequence length="96" mass="11218">MTYLWWIGCCGMCVSVFLLGVFCLLFVFCDAHSSINYLQKKRHSLLRGVCRGWLELVGYVIFSWIGFTAFFHFRQQFQGLFLLFSRIMAQQVSSRG</sequence>
<proteinExistence type="predicted"/>
<accession>A0A0E9X4M3</accession>
<dbReference type="EMBL" id="GBXM01010890">
    <property type="protein sequence ID" value="JAH97687.1"/>
    <property type="molecule type" value="Transcribed_RNA"/>
</dbReference>
<keyword evidence="1" id="KW-0812">Transmembrane</keyword>
<evidence type="ECO:0000313" key="2">
    <source>
        <dbReference type="EMBL" id="JAH97687.1"/>
    </source>
</evidence>
<keyword evidence="1" id="KW-0472">Membrane</keyword>